<protein>
    <recommendedName>
        <fullName evidence="4">Transmembrane protein</fullName>
    </recommendedName>
</protein>
<feature type="transmembrane region" description="Helical" evidence="1">
    <location>
        <begin position="72"/>
        <end position="92"/>
    </location>
</feature>
<keyword evidence="1" id="KW-1133">Transmembrane helix</keyword>
<feature type="transmembrane region" description="Helical" evidence="1">
    <location>
        <begin position="12"/>
        <end position="30"/>
    </location>
</feature>
<keyword evidence="1" id="KW-0812">Transmembrane</keyword>
<proteinExistence type="predicted"/>
<evidence type="ECO:0000313" key="2">
    <source>
        <dbReference type="EMBL" id="KAF4437931.1"/>
    </source>
</evidence>
<evidence type="ECO:0008006" key="4">
    <source>
        <dbReference type="Google" id="ProtNLM"/>
    </source>
</evidence>
<gene>
    <name evidence="2" type="ORF">F53441_12908</name>
</gene>
<dbReference type="OrthoDB" id="5060952at2759"/>
<dbReference type="Proteomes" id="UP000605986">
    <property type="component" value="Unassembled WGS sequence"/>
</dbReference>
<keyword evidence="3" id="KW-1185">Reference proteome</keyword>
<name>A0A8H4JTX5_9HYPO</name>
<organism evidence="2 3">
    <name type="scientific">Fusarium austroafricanum</name>
    <dbReference type="NCBI Taxonomy" id="2364996"/>
    <lineage>
        <taxon>Eukaryota</taxon>
        <taxon>Fungi</taxon>
        <taxon>Dikarya</taxon>
        <taxon>Ascomycota</taxon>
        <taxon>Pezizomycotina</taxon>
        <taxon>Sordariomycetes</taxon>
        <taxon>Hypocreomycetidae</taxon>
        <taxon>Hypocreales</taxon>
        <taxon>Nectriaceae</taxon>
        <taxon>Fusarium</taxon>
        <taxon>Fusarium concolor species complex</taxon>
    </lineage>
</organism>
<evidence type="ECO:0000256" key="1">
    <source>
        <dbReference type="SAM" id="Phobius"/>
    </source>
</evidence>
<sequence>MPDPIDLRTIMLVCAVSLLWIISITLYNLFDINDIFFFSTLLGCSFVLTAATCVCLSGLAVIAVYLSCLANAVILCLIVLLIPVLQALLQWFSSYVSAVRNTCDRVIGFFDEVVSFLEKLGDAAQMFPELFDRFLHRVGDLKPIVDE</sequence>
<dbReference type="EMBL" id="JAADJG010000744">
    <property type="protein sequence ID" value="KAF4437931.1"/>
    <property type="molecule type" value="Genomic_DNA"/>
</dbReference>
<accession>A0A8H4JTX5</accession>
<comment type="caution">
    <text evidence="2">The sequence shown here is derived from an EMBL/GenBank/DDBJ whole genome shotgun (WGS) entry which is preliminary data.</text>
</comment>
<keyword evidence="1" id="KW-0472">Membrane</keyword>
<feature type="transmembrane region" description="Helical" evidence="1">
    <location>
        <begin position="36"/>
        <end position="65"/>
    </location>
</feature>
<reference evidence="2" key="1">
    <citation type="submission" date="2020-01" db="EMBL/GenBank/DDBJ databases">
        <title>Identification and distribution of gene clusters putatively required for synthesis of sphingolipid metabolism inhibitors in phylogenetically diverse species of the filamentous fungus Fusarium.</title>
        <authorList>
            <person name="Kim H.-S."/>
            <person name="Busman M."/>
            <person name="Brown D.W."/>
            <person name="Divon H."/>
            <person name="Uhlig S."/>
            <person name="Proctor R.H."/>
        </authorList>
    </citation>
    <scope>NUCLEOTIDE SEQUENCE</scope>
    <source>
        <strain evidence="2">NRRL 53441</strain>
    </source>
</reference>
<evidence type="ECO:0000313" key="3">
    <source>
        <dbReference type="Proteomes" id="UP000605986"/>
    </source>
</evidence>
<dbReference type="AlphaFoldDB" id="A0A8H4JTX5"/>